<dbReference type="SMART" id="SM00382">
    <property type="entry name" value="AAA"/>
    <property type="match status" value="1"/>
</dbReference>
<protein>
    <submittedName>
        <fullName evidence="12">ABC-type glutathione transport system ATPase component</fullName>
    </submittedName>
</protein>
<dbReference type="Pfam" id="PF00005">
    <property type="entry name" value="ABC_tran"/>
    <property type="match status" value="1"/>
</dbReference>
<feature type="region of interest" description="Disordered" evidence="10">
    <location>
        <begin position="251"/>
        <end position="275"/>
    </location>
</feature>
<dbReference type="Proteomes" id="UP001240984">
    <property type="component" value="Unassembled WGS sequence"/>
</dbReference>
<keyword evidence="13" id="KW-1185">Reference proteome</keyword>
<keyword evidence="6" id="KW-0547">Nucleotide-binding</keyword>
<evidence type="ECO:0000259" key="11">
    <source>
        <dbReference type="SMART" id="SM00382"/>
    </source>
</evidence>
<feature type="compositionally biased region" description="Low complexity" evidence="10">
    <location>
        <begin position="251"/>
        <end position="266"/>
    </location>
</feature>
<evidence type="ECO:0000256" key="9">
    <source>
        <dbReference type="ARBA" id="ARBA00023136"/>
    </source>
</evidence>
<dbReference type="InterPro" id="IPR003439">
    <property type="entry name" value="ABC_transporter-like_ATP-bd"/>
</dbReference>
<evidence type="ECO:0000256" key="1">
    <source>
        <dbReference type="ARBA" id="ARBA00004202"/>
    </source>
</evidence>
<proteinExistence type="inferred from homology"/>
<dbReference type="Gene3D" id="3.40.50.300">
    <property type="entry name" value="P-loop containing nucleotide triphosphate hydrolases"/>
    <property type="match status" value="2"/>
</dbReference>
<dbReference type="SUPFAM" id="SSF52540">
    <property type="entry name" value="P-loop containing nucleoside triphosphate hydrolases"/>
    <property type="match status" value="1"/>
</dbReference>
<keyword evidence="4" id="KW-1003">Cell membrane</keyword>
<comment type="similarity">
    <text evidence="2">Belongs to the ABC transporter superfamily.</text>
</comment>
<keyword evidence="5" id="KW-0997">Cell inner membrane</keyword>
<evidence type="ECO:0000256" key="10">
    <source>
        <dbReference type="SAM" id="MobiDB-lite"/>
    </source>
</evidence>
<keyword evidence="8" id="KW-1278">Translocase</keyword>
<dbReference type="InterPro" id="IPR003593">
    <property type="entry name" value="AAA+_ATPase"/>
</dbReference>
<dbReference type="RefSeq" id="WP_306829693.1">
    <property type="nucleotide sequence ID" value="NZ_JAUSRA010000001.1"/>
</dbReference>
<evidence type="ECO:0000313" key="13">
    <source>
        <dbReference type="Proteomes" id="UP001240984"/>
    </source>
</evidence>
<gene>
    <name evidence="12" type="ORF">J2S43_003071</name>
</gene>
<reference evidence="12 13" key="1">
    <citation type="submission" date="2023-07" db="EMBL/GenBank/DDBJ databases">
        <title>Sequencing the genomes of 1000 actinobacteria strains.</title>
        <authorList>
            <person name="Klenk H.-P."/>
        </authorList>
    </citation>
    <scope>NUCLEOTIDE SEQUENCE [LARGE SCALE GENOMIC DNA]</scope>
    <source>
        <strain evidence="12 13">DSM 44710</strain>
    </source>
</reference>
<evidence type="ECO:0000256" key="8">
    <source>
        <dbReference type="ARBA" id="ARBA00022967"/>
    </source>
</evidence>
<accession>A0ABT9MSY2</accession>
<evidence type="ECO:0000256" key="2">
    <source>
        <dbReference type="ARBA" id="ARBA00005417"/>
    </source>
</evidence>
<evidence type="ECO:0000256" key="5">
    <source>
        <dbReference type="ARBA" id="ARBA00022519"/>
    </source>
</evidence>
<evidence type="ECO:0000256" key="4">
    <source>
        <dbReference type="ARBA" id="ARBA00022475"/>
    </source>
</evidence>
<comment type="caution">
    <text evidence="12">The sequence shown here is derived from an EMBL/GenBank/DDBJ whole genome shotgun (WGS) entry which is preliminary data.</text>
</comment>
<dbReference type="InterPro" id="IPR050388">
    <property type="entry name" value="ABC_Ni/Peptide_Import"/>
</dbReference>
<evidence type="ECO:0000256" key="6">
    <source>
        <dbReference type="ARBA" id="ARBA00022741"/>
    </source>
</evidence>
<dbReference type="PANTHER" id="PTHR43297">
    <property type="entry name" value="OLIGOPEPTIDE TRANSPORT ATP-BINDING PROTEIN APPD"/>
    <property type="match status" value="1"/>
</dbReference>
<sequence length="275" mass="28619">MDARSGLVLSVRQVTATFGGDRPVLCEVSFDLPAGAILGVAGEPGSGRTTLARVLTGDVDDFTGRLTLRPRDGGPEITLRAGTPRPSRAERLAAASPRVLDATDPVLTPRQRHADVLVIDDAPAASLTALARLRDRHGCAIVVTCTDPAALRGVADEVAVLYGGRIVEHGRAEDVYAGPHHPHTIDLFAGGSPGEGRPADAPGCPYRTRCAYRMGICDDLDPALDLVTVGSGGTTMTACLQYDRAVPDPALSAASGQAAGQQGYASPRDDVQPRK</sequence>
<comment type="subcellular location">
    <subcellularLocation>
        <location evidence="1">Cell membrane</location>
        <topology evidence="1">Peripheral membrane protein</topology>
    </subcellularLocation>
</comment>
<evidence type="ECO:0000256" key="7">
    <source>
        <dbReference type="ARBA" id="ARBA00022840"/>
    </source>
</evidence>
<organism evidence="12 13">
    <name type="scientific">Catenuloplanes nepalensis</name>
    <dbReference type="NCBI Taxonomy" id="587533"/>
    <lineage>
        <taxon>Bacteria</taxon>
        <taxon>Bacillati</taxon>
        <taxon>Actinomycetota</taxon>
        <taxon>Actinomycetes</taxon>
        <taxon>Micromonosporales</taxon>
        <taxon>Micromonosporaceae</taxon>
        <taxon>Catenuloplanes</taxon>
    </lineage>
</organism>
<keyword evidence="3" id="KW-0813">Transport</keyword>
<keyword evidence="7" id="KW-0067">ATP-binding</keyword>
<name>A0ABT9MSY2_9ACTN</name>
<dbReference type="EMBL" id="JAUSRA010000001">
    <property type="protein sequence ID" value="MDP9794559.1"/>
    <property type="molecule type" value="Genomic_DNA"/>
</dbReference>
<keyword evidence="9" id="KW-0472">Membrane</keyword>
<dbReference type="InterPro" id="IPR027417">
    <property type="entry name" value="P-loop_NTPase"/>
</dbReference>
<feature type="domain" description="AAA+ ATPase" evidence="11">
    <location>
        <begin position="34"/>
        <end position="165"/>
    </location>
</feature>
<evidence type="ECO:0000313" key="12">
    <source>
        <dbReference type="EMBL" id="MDP9794559.1"/>
    </source>
</evidence>
<evidence type="ECO:0000256" key="3">
    <source>
        <dbReference type="ARBA" id="ARBA00022448"/>
    </source>
</evidence>
<dbReference type="PANTHER" id="PTHR43297:SF14">
    <property type="entry name" value="ATPASE AAA-TYPE CORE DOMAIN-CONTAINING PROTEIN"/>
    <property type="match status" value="1"/>
</dbReference>